<proteinExistence type="predicted"/>
<evidence type="ECO:0000313" key="2">
    <source>
        <dbReference type="Proteomes" id="UP000614580"/>
    </source>
</evidence>
<protein>
    <submittedName>
        <fullName evidence="1">Uncharacterized protein</fullName>
    </submittedName>
</protein>
<evidence type="ECO:0000313" key="1">
    <source>
        <dbReference type="EMBL" id="CAD7767093.1"/>
    </source>
</evidence>
<accession>A0A812A381</accession>
<dbReference type="Proteomes" id="UP000614580">
    <property type="component" value="Unassembled WGS sequence"/>
</dbReference>
<dbReference type="EMBL" id="CAJHZY010000056">
    <property type="protein sequence ID" value="CAD7767093.1"/>
    <property type="molecule type" value="Genomic_DNA"/>
</dbReference>
<name>A0A812A381_9EURY</name>
<dbReference type="AlphaFoldDB" id="A0A812A381"/>
<reference evidence="1" key="1">
    <citation type="submission" date="2020-12" db="EMBL/GenBank/DDBJ databases">
        <authorList>
            <person name="Hahn C.J."/>
            <person name="Laso-Perez R."/>
            <person name="Vulcano F."/>
            <person name="Vaziourakis K.-M."/>
            <person name="Stokke R."/>
            <person name="Steen I.H."/>
            <person name="Teske A."/>
            <person name="Boetius A."/>
            <person name="Liebeke M."/>
            <person name="Amann R."/>
            <person name="Knittel K."/>
        </authorList>
    </citation>
    <scope>NUCLEOTIDE SEQUENCE</scope>
    <source>
        <strain evidence="1">Gfbio:c6db26ca-90af-429b-aeed-0e3e8aed0b5e:GoM-Arc1_AMV-AAA_792_C10</strain>
    </source>
</reference>
<gene>
    <name evidence="1" type="ORF">DNFNHJIP_00500</name>
</gene>
<organism evidence="1 2">
    <name type="scientific">Candidatus Argoarchaeum ethanivorans</name>
    <dbReference type="NCBI Taxonomy" id="2608793"/>
    <lineage>
        <taxon>Archaea</taxon>
        <taxon>Methanobacteriati</taxon>
        <taxon>Methanobacteriota</taxon>
        <taxon>Stenosarchaea group</taxon>
        <taxon>Methanomicrobia</taxon>
        <taxon>Methanosarcinales</taxon>
        <taxon>Methanosarcinales incertae sedis</taxon>
        <taxon>GOM Arc I cluster</taxon>
        <taxon>Candidatus Argoarchaeum</taxon>
    </lineage>
</organism>
<sequence length="81" mass="9086">MLFQMNSIGFKSGEYGGKNTNIIPFSSVNFAVSFTLCELKLSRIITMIFPGFLDLISPKNSQIDSFFEFSLKSIAEFPFNA</sequence>
<comment type="caution">
    <text evidence="1">The sequence shown here is derived from an EMBL/GenBank/DDBJ whole genome shotgun (WGS) entry which is preliminary data.</text>
</comment>